<evidence type="ECO:0000256" key="1">
    <source>
        <dbReference type="ARBA" id="ARBA00007730"/>
    </source>
</evidence>
<evidence type="ECO:0000256" key="4">
    <source>
        <dbReference type="SAM" id="MobiDB-lite"/>
    </source>
</evidence>
<dbReference type="InterPro" id="IPR027443">
    <property type="entry name" value="IPNS-like_sf"/>
</dbReference>
<dbReference type="Gene3D" id="2.60.120.330">
    <property type="entry name" value="B-lactam Antibiotic, Isopenicillin N Synthase, Chain"/>
    <property type="match status" value="1"/>
</dbReference>
<dbReference type="GO" id="GO:0051213">
    <property type="term" value="F:dioxygenase activity"/>
    <property type="evidence" value="ECO:0007669"/>
    <property type="project" value="UniProtKB-KW"/>
</dbReference>
<feature type="domain" description="Aspartyl/asparaginy/proline hydroxylase" evidence="5">
    <location>
        <begin position="2"/>
        <end position="74"/>
    </location>
</feature>
<dbReference type="Proteomes" id="UP000626109">
    <property type="component" value="Unassembled WGS sequence"/>
</dbReference>
<feature type="non-terminal residue" evidence="6">
    <location>
        <position position="1"/>
    </location>
</feature>
<dbReference type="Pfam" id="PF05118">
    <property type="entry name" value="Asp_Arg_Hydrox"/>
    <property type="match status" value="1"/>
</dbReference>
<reference evidence="6" key="1">
    <citation type="submission" date="2021-02" db="EMBL/GenBank/DDBJ databases">
        <authorList>
            <person name="Dougan E. K."/>
            <person name="Rhodes N."/>
            <person name="Thang M."/>
            <person name="Chan C."/>
        </authorList>
    </citation>
    <scope>NUCLEOTIDE SEQUENCE</scope>
</reference>
<evidence type="ECO:0000256" key="2">
    <source>
        <dbReference type="ARBA" id="ARBA00022964"/>
    </source>
</evidence>
<dbReference type="PANTHER" id="PTHR46332">
    <property type="entry name" value="ASPARTATE BETA-HYDROXYLASE DOMAIN-CONTAINING PROTEIN 2"/>
    <property type="match status" value="1"/>
</dbReference>
<dbReference type="EMBL" id="CAJNNW010032403">
    <property type="protein sequence ID" value="CAE8712825.1"/>
    <property type="molecule type" value="Genomic_DNA"/>
</dbReference>
<evidence type="ECO:0000256" key="3">
    <source>
        <dbReference type="ARBA" id="ARBA00023002"/>
    </source>
</evidence>
<feature type="region of interest" description="Disordered" evidence="4">
    <location>
        <begin position="121"/>
        <end position="146"/>
    </location>
</feature>
<dbReference type="SUPFAM" id="SSF51197">
    <property type="entry name" value="Clavaminate synthase-like"/>
    <property type="match status" value="1"/>
</dbReference>
<keyword evidence="2" id="KW-0223">Dioxygenase</keyword>
<protein>
    <recommendedName>
        <fullName evidence="5">Aspartyl/asparaginy/proline hydroxylase domain-containing protein</fullName>
    </recommendedName>
</protein>
<name>A0A813KU58_POLGL</name>
<feature type="compositionally biased region" description="Polar residues" evidence="4">
    <location>
        <begin position="137"/>
        <end position="146"/>
    </location>
</feature>
<evidence type="ECO:0000313" key="7">
    <source>
        <dbReference type="Proteomes" id="UP000626109"/>
    </source>
</evidence>
<dbReference type="InterPro" id="IPR051821">
    <property type="entry name" value="Asp/Asn_beta-hydroxylase"/>
</dbReference>
<accession>A0A813KU58</accession>
<proteinExistence type="inferred from homology"/>
<keyword evidence="3" id="KW-0560">Oxidoreductase</keyword>
<organism evidence="6 7">
    <name type="scientific">Polarella glacialis</name>
    <name type="common">Dinoflagellate</name>
    <dbReference type="NCBI Taxonomy" id="89957"/>
    <lineage>
        <taxon>Eukaryota</taxon>
        <taxon>Sar</taxon>
        <taxon>Alveolata</taxon>
        <taxon>Dinophyceae</taxon>
        <taxon>Suessiales</taxon>
        <taxon>Suessiaceae</taxon>
        <taxon>Polarella</taxon>
    </lineage>
</organism>
<comment type="similarity">
    <text evidence="1">Belongs to the aspartyl/asparaginyl beta-hydroxylase family.</text>
</comment>
<dbReference type="GO" id="GO:0016020">
    <property type="term" value="C:membrane"/>
    <property type="evidence" value="ECO:0007669"/>
    <property type="project" value="TreeGrafter"/>
</dbReference>
<dbReference type="InterPro" id="IPR007803">
    <property type="entry name" value="Asp/Arg/Pro-Hydrxlase"/>
</dbReference>
<comment type="caution">
    <text evidence="6">The sequence shown here is derived from an EMBL/GenBank/DDBJ whole genome shotgun (WGS) entry which is preliminary data.</text>
</comment>
<gene>
    <name evidence="6" type="ORF">PGLA2088_LOCUS37198</name>
</gene>
<evidence type="ECO:0000313" key="6">
    <source>
        <dbReference type="EMBL" id="CAE8712825.1"/>
    </source>
</evidence>
<dbReference type="PANTHER" id="PTHR46332:SF5">
    <property type="entry name" value="ASPARTATE BETA-HYDROXYLASE DOMAIN CONTAINING 2"/>
    <property type="match status" value="1"/>
</dbReference>
<evidence type="ECO:0000259" key="5">
    <source>
        <dbReference type="Pfam" id="PF05118"/>
    </source>
</evidence>
<dbReference type="AlphaFoldDB" id="A0A813KU58"/>
<sequence length="146" mass="16555">APHTGVAPHSDGRNFFLTAHFGLSVPEECDITVGGVTRPWKEDDCVILDTSFQHSTRNDSDEDRFVLIVDFWHPDLSVPEREALEYIYDFRKKFEQGKIKFLPKMPSNFWETLQLYSGPGGGYTEEKVPNTRGGDLPQNSLGGFNF</sequence>